<keyword evidence="2" id="KW-1185">Reference proteome</keyword>
<keyword evidence="1" id="KW-0418">Kinase</keyword>
<gene>
    <name evidence="1" type="ORF">GQ602_005125</name>
</gene>
<accession>A0A8H4Q5K9</accession>
<dbReference type="EMBL" id="JAACLJ010000005">
    <property type="protein sequence ID" value="KAF4585820.1"/>
    <property type="molecule type" value="Genomic_DNA"/>
</dbReference>
<reference evidence="1 2" key="1">
    <citation type="journal article" date="2020" name="G3 (Bethesda)">
        <title>Genetic Underpinnings of Host Manipulation by Ophiocordyceps as Revealed by Comparative Transcriptomics.</title>
        <authorList>
            <person name="Will I."/>
            <person name="Das B."/>
            <person name="Trinh T."/>
            <person name="Brachmann A."/>
            <person name="Ohm R.A."/>
            <person name="de Bekker C."/>
        </authorList>
    </citation>
    <scope>NUCLEOTIDE SEQUENCE [LARGE SCALE GENOMIC DNA]</scope>
    <source>
        <strain evidence="1 2">EC05</strain>
    </source>
</reference>
<evidence type="ECO:0000313" key="1">
    <source>
        <dbReference type="EMBL" id="KAF4585820.1"/>
    </source>
</evidence>
<dbReference type="Proteomes" id="UP000562929">
    <property type="component" value="Unassembled WGS sequence"/>
</dbReference>
<dbReference type="GO" id="GO:0016301">
    <property type="term" value="F:kinase activity"/>
    <property type="evidence" value="ECO:0007669"/>
    <property type="project" value="UniProtKB-KW"/>
</dbReference>
<dbReference type="PANTHER" id="PTHR10285">
    <property type="entry name" value="URIDINE KINASE"/>
    <property type="match status" value="1"/>
</dbReference>
<dbReference type="Gene3D" id="3.40.50.300">
    <property type="entry name" value="P-loop containing nucleotide triphosphate hydrolases"/>
    <property type="match status" value="1"/>
</dbReference>
<sequence>MSPSALIVAISGCSSSGKTTLARLVRNLFPGTFILHQDDFYRPEAELPFKNGLRDWDCAEAVDVPAMMEALTYIHHHASFPPTLESKEDQNAIGNCPIPSQVINTLKSRIETSLPPSHPLLTGSLRLCLLDGFLLYAKSMAALQPSLDVKLFVRASYASAKARREARAGYVTIEGFWEDPPGYVEAVVWPNYVADHGWMFEGADVEGPYRKDALESAGIRTLDDEKPDVDLAVTLEWMVNTILQELHKYA</sequence>
<evidence type="ECO:0000313" key="2">
    <source>
        <dbReference type="Proteomes" id="UP000562929"/>
    </source>
</evidence>
<dbReference type="SUPFAM" id="SSF52540">
    <property type="entry name" value="P-loop containing nucleoside triphosphate hydrolases"/>
    <property type="match status" value="1"/>
</dbReference>
<keyword evidence="1" id="KW-0808">Transferase</keyword>
<dbReference type="OrthoDB" id="10041966at2759"/>
<organism evidence="1 2">
    <name type="scientific">Ophiocordyceps camponoti-floridani</name>
    <dbReference type="NCBI Taxonomy" id="2030778"/>
    <lineage>
        <taxon>Eukaryota</taxon>
        <taxon>Fungi</taxon>
        <taxon>Dikarya</taxon>
        <taxon>Ascomycota</taxon>
        <taxon>Pezizomycotina</taxon>
        <taxon>Sordariomycetes</taxon>
        <taxon>Hypocreomycetidae</taxon>
        <taxon>Hypocreales</taxon>
        <taxon>Ophiocordycipitaceae</taxon>
        <taxon>Ophiocordyceps</taxon>
    </lineage>
</organism>
<comment type="caution">
    <text evidence="1">The sequence shown here is derived from an EMBL/GenBank/DDBJ whole genome shotgun (WGS) entry which is preliminary data.</text>
</comment>
<name>A0A8H4Q5K9_9HYPO</name>
<dbReference type="AlphaFoldDB" id="A0A8H4Q5K9"/>
<dbReference type="InterPro" id="IPR027417">
    <property type="entry name" value="P-loop_NTPase"/>
</dbReference>
<proteinExistence type="predicted"/>
<protein>
    <submittedName>
        <fullName evidence="1">Nicotinamide riboside kinase</fullName>
    </submittedName>
</protein>
<dbReference type="CDD" id="cd02024">
    <property type="entry name" value="NRK1"/>
    <property type="match status" value="1"/>
</dbReference>